<dbReference type="AlphaFoldDB" id="A0A0B1T392"/>
<evidence type="ECO:0000313" key="1">
    <source>
        <dbReference type="EMBL" id="KHJ89875.1"/>
    </source>
</evidence>
<proteinExistence type="predicted"/>
<sequence length="99" mass="11633">MKNPSTVFSFLNGSPLILLENLFLVPLRNQTNLLRTFLTRQRTEDERQHLKVVVDEEAVKIFKANYEKCELLERSQISSDEDISRSAWFSHFPCAKLYK</sequence>
<organism evidence="1 2">
    <name type="scientific">Oesophagostomum dentatum</name>
    <name type="common">Nodular worm</name>
    <dbReference type="NCBI Taxonomy" id="61180"/>
    <lineage>
        <taxon>Eukaryota</taxon>
        <taxon>Metazoa</taxon>
        <taxon>Ecdysozoa</taxon>
        <taxon>Nematoda</taxon>
        <taxon>Chromadorea</taxon>
        <taxon>Rhabditida</taxon>
        <taxon>Rhabditina</taxon>
        <taxon>Rhabditomorpha</taxon>
        <taxon>Strongyloidea</taxon>
        <taxon>Strongylidae</taxon>
        <taxon>Oesophagostomum</taxon>
    </lineage>
</organism>
<evidence type="ECO:0000313" key="2">
    <source>
        <dbReference type="Proteomes" id="UP000053660"/>
    </source>
</evidence>
<dbReference type="OrthoDB" id="10069252at2759"/>
<gene>
    <name evidence="1" type="ORF">OESDEN_10290</name>
</gene>
<reference evidence="1 2" key="1">
    <citation type="submission" date="2014-03" db="EMBL/GenBank/DDBJ databases">
        <title>Draft genome of the hookworm Oesophagostomum dentatum.</title>
        <authorList>
            <person name="Mitreva M."/>
        </authorList>
    </citation>
    <scope>NUCLEOTIDE SEQUENCE [LARGE SCALE GENOMIC DNA]</scope>
    <source>
        <strain evidence="1 2">OD-Hann</strain>
    </source>
</reference>
<feature type="non-terminal residue" evidence="1">
    <location>
        <position position="99"/>
    </location>
</feature>
<protein>
    <submittedName>
        <fullName evidence="1">Uncharacterized protein</fullName>
    </submittedName>
</protein>
<name>A0A0B1T392_OESDE</name>
<dbReference type="EMBL" id="KN553664">
    <property type="protein sequence ID" value="KHJ89875.1"/>
    <property type="molecule type" value="Genomic_DNA"/>
</dbReference>
<keyword evidence="2" id="KW-1185">Reference proteome</keyword>
<accession>A0A0B1T392</accession>
<dbReference type="Proteomes" id="UP000053660">
    <property type="component" value="Unassembled WGS sequence"/>
</dbReference>